<dbReference type="SUPFAM" id="SSF47240">
    <property type="entry name" value="Ferritin-like"/>
    <property type="match status" value="1"/>
</dbReference>
<keyword evidence="5" id="KW-0238">DNA-binding</keyword>
<protein>
    <submittedName>
        <fullName evidence="5">Starvation-inducible DNA-binding protein</fullName>
    </submittedName>
</protein>
<dbReference type="PANTHER" id="PTHR42932:SF3">
    <property type="entry name" value="DNA PROTECTION DURING STARVATION PROTEIN"/>
    <property type="match status" value="1"/>
</dbReference>
<evidence type="ECO:0000256" key="3">
    <source>
        <dbReference type="SAM" id="MobiDB-lite"/>
    </source>
</evidence>
<dbReference type="InterPro" id="IPR002177">
    <property type="entry name" value="DPS_DNA-bd"/>
</dbReference>
<dbReference type="Pfam" id="PF00210">
    <property type="entry name" value="Ferritin"/>
    <property type="match status" value="1"/>
</dbReference>
<evidence type="ECO:0000256" key="1">
    <source>
        <dbReference type="ARBA" id="ARBA00009497"/>
    </source>
</evidence>
<evidence type="ECO:0000313" key="5">
    <source>
        <dbReference type="EMBL" id="SHG15427.1"/>
    </source>
</evidence>
<dbReference type="CDD" id="cd01043">
    <property type="entry name" value="DPS"/>
    <property type="match status" value="1"/>
</dbReference>
<dbReference type="Gene3D" id="1.20.1260.10">
    <property type="match status" value="1"/>
</dbReference>
<dbReference type="GO" id="GO:0008199">
    <property type="term" value="F:ferric iron binding"/>
    <property type="evidence" value="ECO:0007669"/>
    <property type="project" value="InterPro"/>
</dbReference>
<accession>A0A1M5HHM2</accession>
<reference evidence="5 6" key="1">
    <citation type="submission" date="2016-11" db="EMBL/GenBank/DDBJ databases">
        <authorList>
            <person name="Jaros S."/>
            <person name="Januszkiewicz K."/>
            <person name="Wedrychowicz H."/>
        </authorList>
    </citation>
    <scope>NUCLEOTIDE SEQUENCE [LARGE SCALE GENOMIC DNA]</scope>
    <source>
        <strain evidence="5 6">GAS242</strain>
    </source>
</reference>
<dbReference type="InterPro" id="IPR008331">
    <property type="entry name" value="Ferritin_DPS_dom"/>
</dbReference>
<organism evidence="5 6">
    <name type="scientific">Bradyrhizobium erythrophlei</name>
    <dbReference type="NCBI Taxonomy" id="1437360"/>
    <lineage>
        <taxon>Bacteria</taxon>
        <taxon>Pseudomonadati</taxon>
        <taxon>Pseudomonadota</taxon>
        <taxon>Alphaproteobacteria</taxon>
        <taxon>Hyphomicrobiales</taxon>
        <taxon>Nitrobacteraceae</taxon>
        <taxon>Bradyrhizobium</taxon>
    </lineage>
</organism>
<evidence type="ECO:0000259" key="4">
    <source>
        <dbReference type="Pfam" id="PF00210"/>
    </source>
</evidence>
<comment type="similarity">
    <text evidence="1 2">Belongs to the Dps family.</text>
</comment>
<sequence>MSKTRSDNKSDKVSPDLDTPTDIPQAAVGKISTALNTLVADAFALYLKTKNFHWHVSGRHFHDYHLMLDQQSDAIFATTDQLAERVRKLGGITVRSIGQIAKLQTIQDNDENYVPPREMLRELMEDNKHMAAAMRKAHKLCDDNEDSGTAGLLETFIDETERRTWFLFEASRQEGSNAA</sequence>
<dbReference type="PRINTS" id="PR01346">
    <property type="entry name" value="HELNAPAPROT"/>
</dbReference>
<feature type="region of interest" description="Disordered" evidence="3">
    <location>
        <begin position="1"/>
        <end position="23"/>
    </location>
</feature>
<dbReference type="EMBL" id="LT670818">
    <property type="protein sequence ID" value="SHG15427.1"/>
    <property type="molecule type" value="Genomic_DNA"/>
</dbReference>
<dbReference type="InterPro" id="IPR009078">
    <property type="entry name" value="Ferritin-like_SF"/>
</dbReference>
<dbReference type="GO" id="GO:0003677">
    <property type="term" value="F:DNA binding"/>
    <property type="evidence" value="ECO:0007669"/>
    <property type="project" value="UniProtKB-KW"/>
</dbReference>
<dbReference type="RefSeq" id="WP_079564814.1">
    <property type="nucleotide sequence ID" value="NZ_LT670818.1"/>
</dbReference>
<feature type="compositionally biased region" description="Basic and acidic residues" evidence="3">
    <location>
        <begin position="1"/>
        <end position="15"/>
    </location>
</feature>
<gene>
    <name evidence="5" type="ORF">SAMN05444169_0828</name>
</gene>
<dbReference type="OrthoDB" id="9797687at2"/>
<dbReference type="Proteomes" id="UP000190675">
    <property type="component" value="Chromosome I"/>
</dbReference>
<dbReference type="PANTHER" id="PTHR42932">
    <property type="entry name" value="GENERAL STRESS PROTEIN 20U"/>
    <property type="match status" value="1"/>
</dbReference>
<evidence type="ECO:0000256" key="2">
    <source>
        <dbReference type="RuleBase" id="RU003875"/>
    </source>
</evidence>
<evidence type="ECO:0000313" key="6">
    <source>
        <dbReference type="Proteomes" id="UP000190675"/>
    </source>
</evidence>
<dbReference type="AlphaFoldDB" id="A0A1M5HHM2"/>
<dbReference type="InterPro" id="IPR012347">
    <property type="entry name" value="Ferritin-like"/>
</dbReference>
<dbReference type="PIRSF" id="PIRSF005900">
    <property type="entry name" value="Dps"/>
    <property type="match status" value="1"/>
</dbReference>
<proteinExistence type="inferred from homology"/>
<feature type="domain" description="Ferritin/DPS" evidence="4">
    <location>
        <begin position="34"/>
        <end position="167"/>
    </location>
</feature>
<name>A0A1M5HHM2_9BRAD</name>